<feature type="domain" description="FAD dependent oxidoreductase" evidence="1">
    <location>
        <begin position="40"/>
        <end position="416"/>
    </location>
</feature>
<gene>
    <name evidence="2" type="ORF">Plec18167_008211</name>
</gene>
<evidence type="ECO:0000259" key="1">
    <source>
        <dbReference type="Pfam" id="PF01266"/>
    </source>
</evidence>
<keyword evidence="3" id="KW-1185">Reference proteome</keyword>
<sequence>MTIDDKTPFPVPNSTVSFWRAQPDKLDDHRSTEGLPSECDIVIVGAGYAGASVAYHLLDNNPAPPSIVILEARQACSGATGRNGGHLKPSLYASMGNMSAKYGLEAAVELAEFEKAHLHSIKDLVEKENIDCDFQLTRAFDVFLSRTQSEKVKNDIEALRMAGVLLPDVQYTPESKAENVCGVKNAKGCTSFTAGSIWPYRLIIHLLRIALSRGVNLQTHTPVSKISETPDPFTNRWTVTTSSRGSIKAKKVIFATNAYTSALLPQYKGKIVPVRGICSRIVTPENKLSPYLPNTYSLRWSPTIYDYLIPRPDGSIVVGGARADYLSDLSNWYNVIDDSKLIEPAKDYFDGYMQRHFHGWEDSGAYTDRVWTGVMGYSSDYLPHVGCVPGKPELYIIAGFTGHGMPQVFLSAKGISKMIRENRPFKETGVPRLYETSEARLKSTENAILAAVEGGTLKAQL</sequence>
<dbReference type="Gene3D" id="3.50.50.60">
    <property type="entry name" value="FAD/NAD(P)-binding domain"/>
    <property type="match status" value="1"/>
</dbReference>
<dbReference type="InterPro" id="IPR036188">
    <property type="entry name" value="FAD/NAD-bd_sf"/>
</dbReference>
<dbReference type="EMBL" id="JAVDPF010000038">
    <property type="protein sequence ID" value="KAL1868620.1"/>
    <property type="molecule type" value="Genomic_DNA"/>
</dbReference>
<dbReference type="Gene3D" id="3.30.9.10">
    <property type="entry name" value="D-Amino Acid Oxidase, subunit A, domain 2"/>
    <property type="match status" value="1"/>
</dbReference>
<evidence type="ECO:0000313" key="2">
    <source>
        <dbReference type="EMBL" id="KAL1868620.1"/>
    </source>
</evidence>
<reference evidence="2 3" key="1">
    <citation type="journal article" date="2024" name="IMA Fungus">
        <title>IMA Genome - F19 : A genome assembly and annotation guide to empower mycologists, including annotated draft genome sequences of Ceratocystis pirilliformis, Diaporthe australafricana, Fusarium ophioides, Paecilomyces lecythidis, and Sporothrix stenoceras.</title>
        <authorList>
            <person name="Aylward J."/>
            <person name="Wilson A.M."/>
            <person name="Visagie C.M."/>
            <person name="Spraker J."/>
            <person name="Barnes I."/>
            <person name="Buitendag C."/>
            <person name="Ceriani C."/>
            <person name="Del Mar Angel L."/>
            <person name="du Plessis D."/>
            <person name="Fuchs T."/>
            <person name="Gasser K."/>
            <person name="Kramer D."/>
            <person name="Li W."/>
            <person name="Munsamy K."/>
            <person name="Piso A."/>
            <person name="Price J.L."/>
            <person name="Sonnekus B."/>
            <person name="Thomas C."/>
            <person name="van der Nest A."/>
            <person name="van Dijk A."/>
            <person name="van Heerden A."/>
            <person name="van Vuuren N."/>
            <person name="Yilmaz N."/>
            <person name="Duong T.A."/>
            <person name="van der Merwe N.A."/>
            <person name="Wingfield M.J."/>
            <person name="Wingfield B.D."/>
        </authorList>
    </citation>
    <scope>NUCLEOTIDE SEQUENCE [LARGE SCALE GENOMIC DNA]</scope>
    <source>
        <strain evidence="2 3">CMW 18167</strain>
    </source>
</reference>
<dbReference type="PANTHER" id="PTHR13847:SF279">
    <property type="entry name" value="FAD DEPENDENT OXIDOREDUCTASE DOMAIN-CONTAINING PROTEIN-RELATED"/>
    <property type="match status" value="1"/>
</dbReference>
<organism evidence="2 3">
    <name type="scientific">Paecilomyces lecythidis</name>
    <dbReference type="NCBI Taxonomy" id="3004212"/>
    <lineage>
        <taxon>Eukaryota</taxon>
        <taxon>Fungi</taxon>
        <taxon>Dikarya</taxon>
        <taxon>Ascomycota</taxon>
        <taxon>Pezizomycotina</taxon>
        <taxon>Eurotiomycetes</taxon>
        <taxon>Eurotiomycetidae</taxon>
        <taxon>Eurotiales</taxon>
        <taxon>Thermoascaceae</taxon>
        <taxon>Paecilomyces</taxon>
    </lineage>
</organism>
<comment type="caution">
    <text evidence="2">The sequence shown here is derived from an EMBL/GenBank/DDBJ whole genome shotgun (WGS) entry which is preliminary data.</text>
</comment>
<dbReference type="Pfam" id="PF01266">
    <property type="entry name" value="DAO"/>
    <property type="match status" value="1"/>
</dbReference>
<protein>
    <recommendedName>
        <fullName evidence="1">FAD dependent oxidoreductase domain-containing protein</fullName>
    </recommendedName>
</protein>
<dbReference type="InterPro" id="IPR006076">
    <property type="entry name" value="FAD-dep_OxRdtase"/>
</dbReference>
<dbReference type="SUPFAM" id="SSF51905">
    <property type="entry name" value="FAD/NAD(P)-binding domain"/>
    <property type="match status" value="1"/>
</dbReference>
<dbReference type="PANTHER" id="PTHR13847">
    <property type="entry name" value="SARCOSINE DEHYDROGENASE-RELATED"/>
    <property type="match status" value="1"/>
</dbReference>
<evidence type="ECO:0000313" key="3">
    <source>
        <dbReference type="Proteomes" id="UP001583193"/>
    </source>
</evidence>
<dbReference type="Proteomes" id="UP001583193">
    <property type="component" value="Unassembled WGS sequence"/>
</dbReference>
<proteinExistence type="predicted"/>
<name>A0ABR3WZ05_9EURO</name>
<accession>A0ABR3WZ05</accession>